<dbReference type="Gene3D" id="1.20.1250.20">
    <property type="entry name" value="MFS general substrate transporter like domains"/>
    <property type="match status" value="1"/>
</dbReference>
<evidence type="ECO:0000259" key="7">
    <source>
        <dbReference type="PROSITE" id="PS50850"/>
    </source>
</evidence>
<feature type="transmembrane region" description="Helical" evidence="6">
    <location>
        <begin position="403"/>
        <end position="425"/>
    </location>
</feature>
<dbReference type="GO" id="GO:0022857">
    <property type="term" value="F:transmembrane transporter activity"/>
    <property type="evidence" value="ECO:0007669"/>
    <property type="project" value="InterPro"/>
</dbReference>
<dbReference type="Proteomes" id="UP000199021">
    <property type="component" value="Unassembled WGS sequence"/>
</dbReference>
<feature type="transmembrane region" description="Helical" evidence="6">
    <location>
        <begin position="342"/>
        <end position="359"/>
    </location>
</feature>
<accession>A0A1H9K1P2</accession>
<dbReference type="InterPro" id="IPR050495">
    <property type="entry name" value="ATG22/LtaA_families"/>
</dbReference>
<gene>
    <name evidence="8" type="ORF">SAMN05444359_11951</name>
</gene>
<feature type="transmembrane region" description="Helical" evidence="6">
    <location>
        <begin position="216"/>
        <end position="237"/>
    </location>
</feature>
<reference evidence="9" key="1">
    <citation type="submission" date="2016-10" db="EMBL/GenBank/DDBJ databases">
        <authorList>
            <person name="Varghese N."/>
            <person name="Submissions S."/>
        </authorList>
    </citation>
    <scope>NUCLEOTIDE SEQUENCE [LARGE SCALE GENOMIC DNA]</scope>
    <source>
        <strain evidence="9">DSM 24740</strain>
    </source>
</reference>
<feature type="transmembrane region" description="Helical" evidence="6">
    <location>
        <begin position="276"/>
        <end position="299"/>
    </location>
</feature>
<protein>
    <submittedName>
        <fullName evidence="8">MFS transporter, UMF1 family</fullName>
    </submittedName>
</protein>
<evidence type="ECO:0000256" key="3">
    <source>
        <dbReference type="ARBA" id="ARBA00022692"/>
    </source>
</evidence>
<dbReference type="PANTHER" id="PTHR23519">
    <property type="entry name" value="AUTOPHAGY-RELATED PROTEIN 22"/>
    <property type="match status" value="1"/>
</dbReference>
<keyword evidence="3 6" id="KW-0812">Transmembrane</keyword>
<feature type="transmembrane region" description="Helical" evidence="6">
    <location>
        <begin position="46"/>
        <end position="67"/>
    </location>
</feature>
<evidence type="ECO:0000313" key="8">
    <source>
        <dbReference type="EMBL" id="SEQ93171.1"/>
    </source>
</evidence>
<dbReference type="InParanoid" id="A0A1H9K1P2"/>
<evidence type="ECO:0000256" key="4">
    <source>
        <dbReference type="ARBA" id="ARBA00022989"/>
    </source>
</evidence>
<evidence type="ECO:0000313" key="9">
    <source>
        <dbReference type="Proteomes" id="UP000199021"/>
    </source>
</evidence>
<feature type="transmembrane region" description="Helical" evidence="6">
    <location>
        <begin position="143"/>
        <end position="164"/>
    </location>
</feature>
<dbReference type="FunCoup" id="A0A1H9K1P2">
    <property type="interactions" value="59"/>
</dbReference>
<keyword evidence="9" id="KW-1185">Reference proteome</keyword>
<keyword evidence="5 6" id="KW-0472">Membrane</keyword>
<evidence type="ECO:0000256" key="5">
    <source>
        <dbReference type="ARBA" id="ARBA00023136"/>
    </source>
</evidence>
<dbReference type="AlphaFoldDB" id="A0A1H9K1P2"/>
<dbReference type="InterPro" id="IPR024671">
    <property type="entry name" value="Atg22-like"/>
</dbReference>
<evidence type="ECO:0000256" key="1">
    <source>
        <dbReference type="ARBA" id="ARBA00004127"/>
    </source>
</evidence>
<dbReference type="PROSITE" id="PS50850">
    <property type="entry name" value="MFS"/>
    <property type="match status" value="1"/>
</dbReference>
<feature type="transmembrane region" description="Helical" evidence="6">
    <location>
        <begin position="365"/>
        <end position="382"/>
    </location>
</feature>
<dbReference type="InterPro" id="IPR036259">
    <property type="entry name" value="MFS_trans_sf"/>
</dbReference>
<feature type="transmembrane region" description="Helical" evidence="6">
    <location>
        <begin position="185"/>
        <end position="204"/>
    </location>
</feature>
<dbReference type="PANTHER" id="PTHR23519:SF1">
    <property type="entry name" value="AUTOPHAGY-RELATED PROTEIN 22"/>
    <property type="match status" value="1"/>
</dbReference>
<feature type="transmembrane region" description="Helical" evidence="6">
    <location>
        <begin position="431"/>
        <end position="450"/>
    </location>
</feature>
<evidence type="ECO:0000256" key="2">
    <source>
        <dbReference type="ARBA" id="ARBA00022448"/>
    </source>
</evidence>
<dbReference type="InterPro" id="IPR020846">
    <property type="entry name" value="MFS_dom"/>
</dbReference>
<feature type="domain" description="Major facilitator superfamily (MFS) profile" evidence="7">
    <location>
        <begin position="274"/>
        <end position="458"/>
    </location>
</feature>
<comment type="subcellular location">
    <subcellularLocation>
        <location evidence="1">Endomembrane system</location>
        <topology evidence="1">Multi-pass membrane protein</topology>
    </subcellularLocation>
</comment>
<dbReference type="EMBL" id="FOFB01000019">
    <property type="protein sequence ID" value="SEQ93171.1"/>
    <property type="molecule type" value="Genomic_DNA"/>
</dbReference>
<feature type="transmembrane region" description="Helical" evidence="6">
    <location>
        <begin position="87"/>
        <end position="106"/>
    </location>
</feature>
<keyword evidence="4 6" id="KW-1133">Transmembrane helix</keyword>
<name>A0A1H9K1P2_9BACT</name>
<feature type="transmembrane region" description="Helical" evidence="6">
    <location>
        <begin position="311"/>
        <end position="330"/>
    </location>
</feature>
<proteinExistence type="predicted"/>
<dbReference type="GO" id="GO:0012505">
    <property type="term" value="C:endomembrane system"/>
    <property type="evidence" value="ECO:0007669"/>
    <property type="project" value="UniProtKB-SubCell"/>
</dbReference>
<dbReference type="Pfam" id="PF11700">
    <property type="entry name" value="ATG22"/>
    <property type="match status" value="1"/>
</dbReference>
<keyword evidence="2" id="KW-0813">Transport</keyword>
<evidence type="ECO:0000256" key="6">
    <source>
        <dbReference type="SAM" id="Phobius"/>
    </source>
</evidence>
<organism evidence="8 9">
    <name type="scientific">Neolewinella agarilytica</name>
    <dbReference type="NCBI Taxonomy" id="478744"/>
    <lineage>
        <taxon>Bacteria</taxon>
        <taxon>Pseudomonadati</taxon>
        <taxon>Bacteroidota</taxon>
        <taxon>Saprospiria</taxon>
        <taxon>Saprospirales</taxon>
        <taxon>Lewinellaceae</taxon>
        <taxon>Neolewinella</taxon>
    </lineage>
</organism>
<dbReference type="STRING" id="478744.SAMN05444359_11951"/>
<sequence length="458" mass="50456">MDGSLPINNYCTCARRQKLLLNRNSTYLGSMLQQLNDRRTMNGWALFDWANSAFALVITTAIFPPYFEAVIDKEFTALGMQFSNSSWLAFTISISYLIIAALSPVLSGIADAGGRRKFFLQAFTTIGGLGCLSLYFFQDMGDLWLGTIGFMLGLIGFAGGLVFYNSFLPVIATVDRFDKLSAKGFAMGYVGSVLLLILNLAMVLKPELFGIPDTGMATRLAFVTVGIWWLVFGYISFSRLPDDVRKKSAGLADVAKKGVEEFQSVWKKVKASPQTLRFLGAFFSYSAGVQTVIFLASLFAAKELGFETSELIQVVLILQIVAIGGAYLAASVSKRYGNKAAIYFQLVIWFCICLAGYFVQGKSTFYGVAAAVGLVMGGIQSMSRSTYAKLIPTREDVTSYFSFYDILEKMAIVMGTFIFAGLDLLTGSMRLSLLALSFFFAMGMIILWRFRLEEVETI</sequence>
<dbReference type="SUPFAM" id="SSF103473">
    <property type="entry name" value="MFS general substrate transporter"/>
    <property type="match status" value="1"/>
</dbReference>
<feature type="transmembrane region" description="Helical" evidence="6">
    <location>
        <begin position="118"/>
        <end position="137"/>
    </location>
</feature>